<accession>A0A9N8ZA24</accession>
<feature type="region of interest" description="Disordered" evidence="1">
    <location>
        <begin position="340"/>
        <end position="365"/>
    </location>
</feature>
<feature type="compositionally biased region" description="Low complexity" evidence="1">
    <location>
        <begin position="1091"/>
        <end position="1116"/>
    </location>
</feature>
<protein>
    <submittedName>
        <fullName evidence="2">4585_t:CDS:1</fullName>
    </submittedName>
</protein>
<feature type="compositionally biased region" description="Low complexity" evidence="1">
    <location>
        <begin position="1233"/>
        <end position="1245"/>
    </location>
</feature>
<feature type="region of interest" description="Disordered" evidence="1">
    <location>
        <begin position="872"/>
        <end position="911"/>
    </location>
</feature>
<organism evidence="2 3">
    <name type="scientific">Paraglomus occultum</name>
    <dbReference type="NCBI Taxonomy" id="144539"/>
    <lineage>
        <taxon>Eukaryota</taxon>
        <taxon>Fungi</taxon>
        <taxon>Fungi incertae sedis</taxon>
        <taxon>Mucoromycota</taxon>
        <taxon>Glomeromycotina</taxon>
        <taxon>Glomeromycetes</taxon>
        <taxon>Paraglomerales</taxon>
        <taxon>Paraglomeraceae</taxon>
        <taxon>Paraglomus</taxon>
    </lineage>
</organism>
<feature type="compositionally biased region" description="Basic and acidic residues" evidence="1">
    <location>
        <begin position="721"/>
        <end position="733"/>
    </location>
</feature>
<feature type="region of interest" description="Disordered" evidence="1">
    <location>
        <begin position="671"/>
        <end position="736"/>
    </location>
</feature>
<feature type="region of interest" description="Disordered" evidence="1">
    <location>
        <begin position="1081"/>
        <end position="1117"/>
    </location>
</feature>
<feature type="compositionally biased region" description="Low complexity" evidence="1">
    <location>
        <begin position="1269"/>
        <end position="1294"/>
    </location>
</feature>
<feature type="compositionally biased region" description="Polar residues" evidence="1">
    <location>
        <begin position="1259"/>
        <end position="1268"/>
    </location>
</feature>
<evidence type="ECO:0000313" key="3">
    <source>
        <dbReference type="Proteomes" id="UP000789572"/>
    </source>
</evidence>
<feature type="region of interest" description="Disordered" evidence="1">
    <location>
        <begin position="1012"/>
        <end position="1033"/>
    </location>
</feature>
<dbReference type="Proteomes" id="UP000789572">
    <property type="component" value="Unassembled WGS sequence"/>
</dbReference>
<gene>
    <name evidence="2" type="ORF">POCULU_LOCUS1284</name>
</gene>
<dbReference type="OrthoDB" id="2428204at2759"/>
<evidence type="ECO:0000256" key="1">
    <source>
        <dbReference type="SAM" id="MobiDB-lite"/>
    </source>
</evidence>
<comment type="caution">
    <text evidence="2">The sequence shown here is derived from an EMBL/GenBank/DDBJ whole genome shotgun (WGS) entry which is preliminary data.</text>
</comment>
<feature type="compositionally biased region" description="Basic and acidic residues" evidence="1">
    <location>
        <begin position="1318"/>
        <end position="1328"/>
    </location>
</feature>
<feature type="compositionally biased region" description="Polar residues" evidence="1">
    <location>
        <begin position="354"/>
        <end position="365"/>
    </location>
</feature>
<sequence length="1328" mass="148127">MDNTSQYHIQICVEARNDILDVQYTKGATVQHVLETACKTLGIDDSWNYALYSKLLEQWLSESYSYFEEEMLLLRKKTPEYYRLASGSQATGKSPVDNENFWSNCFNRAVEKLRNEIALPHLGVIYDHVVIMTSSKTKFIITVQYLPYSSKDELASEIVKSGILKWKSLDELNAIYAKDSCPIWTNYFSFWCSRKSRLSPGLYVGLLHTESSLQSLRVLVQKDRKQFIPLEKIRDEASISSEEASWIKSLSRLNPDEFGNLVDSIKDTNNENENSLALTKFQRAFVESYYKLQSDTKLMWDSGDIYGEHTVDVYYNQETRQMFSILEDLNEGQCNRITEMEPSGAIDSGGKPAASNNERANTTSPNLTITSSLAVEDSQNMCQGQIPKKPFIKIILLVKPMRQPHQLRDLYVSEKHTFYPFSLFDALQHSTLNASLYSSSRRAMQILHASQGYFSRELVRRLHECNITLDNSEGNGMNFDDCLLDPQVLGSLPDIVKSIKSALDIIREETILLKNQWNTASWSMSVIEWDRQRTMGRYNFDQPLTGNKCSFGRSTCKHILRKGAQTSQAIVPLAKNLHTSTIDTFSRIGFLLETMKHAPDRAWNHICSINAPIPIVRFGKGDTFITKAKLDPILANFLASTLFVDEERDDDVGEVDKCDMVKVSGKVDKKGKLGMKKSRKTETKKKASRKNIMRSLGFGSGKNGNDISNTSGDNDSSFPAEDIKKPASRDLSKMKMNGELSKIDRDTLSKSYFSPLTFSLPSMSPLFLDEDNITNYQNFDEHKTAETSGIPVKDDKRVEPELSDRRMYDAGALIKSDITTQRDYLNDGLSDVSSCSSSDSSAPVSNPSTLTPISINVSANPFVPALAIPPSSPKTLSPLPPSPTPSSPRIPPPTPTEAKLASPQPTTPTNSLTVVMDYFSHVKKKDRAQSPAPSPATPDGRDVRNDGSINHPNSGNATSIGSAGSDERPTNSLALFSSTTEREGLNRTTNSLTQNNKISNLNLDVQTFRKTGGLHSKSAPSSPSIKRFNAEPFPFAPRVRQKGAGDLNEEDKCESEKINKTQNDPLMNIVTPVLTTKASSTRSLSTFSDPQQKQTLHSQTSSSSTRDSQKSSTFSSPVISRTGISLNAGIHPFPFTPKPPLPSPALLAKLESREDLRKMVADEKIGGKNEIERPNGIINGSGEDKGEKLENVETLKGLPDKYRRRERIIRMWKEASLEGSSMVSEEQYEKLMSSSLQRQQQSQQQTVASGRNDDGFSFRSPTSPTCFTSPNSPTSSASHSPSQSLQLFSDDSSLNRMRTTRARAKSVSEAYQKRQKSERKFRENVFAS</sequence>
<feature type="region of interest" description="Disordered" evidence="1">
    <location>
        <begin position="1165"/>
        <end position="1185"/>
    </location>
</feature>
<dbReference type="EMBL" id="CAJVPJ010000092">
    <property type="protein sequence ID" value="CAG8475869.1"/>
    <property type="molecule type" value="Genomic_DNA"/>
</dbReference>
<feature type="region of interest" description="Disordered" evidence="1">
    <location>
        <begin position="1229"/>
        <end position="1328"/>
    </location>
</feature>
<keyword evidence="3" id="KW-1185">Reference proteome</keyword>
<feature type="compositionally biased region" description="Pro residues" evidence="1">
    <location>
        <begin position="878"/>
        <end position="895"/>
    </location>
</feature>
<reference evidence="2" key="1">
    <citation type="submission" date="2021-06" db="EMBL/GenBank/DDBJ databases">
        <authorList>
            <person name="Kallberg Y."/>
            <person name="Tangrot J."/>
            <person name="Rosling A."/>
        </authorList>
    </citation>
    <scope>NUCLEOTIDE SEQUENCE</scope>
    <source>
        <strain evidence="2">IA702</strain>
    </source>
</reference>
<name>A0A9N8ZA24_9GLOM</name>
<feature type="region of interest" description="Disordered" evidence="1">
    <location>
        <begin position="923"/>
        <end position="971"/>
    </location>
</feature>
<feature type="compositionally biased region" description="Polar residues" evidence="1">
    <location>
        <begin position="703"/>
        <end position="717"/>
    </location>
</feature>
<evidence type="ECO:0000313" key="2">
    <source>
        <dbReference type="EMBL" id="CAG8475869.1"/>
    </source>
</evidence>
<proteinExistence type="predicted"/>
<feature type="compositionally biased region" description="Polar residues" evidence="1">
    <location>
        <begin position="1081"/>
        <end position="1090"/>
    </location>
</feature>
<feature type="compositionally biased region" description="Polar residues" evidence="1">
    <location>
        <begin position="947"/>
        <end position="962"/>
    </location>
</feature>